<dbReference type="EMBL" id="JAVIJP010000077">
    <property type="protein sequence ID" value="KAL3618797.1"/>
    <property type="molecule type" value="Genomic_DNA"/>
</dbReference>
<evidence type="ECO:0000313" key="2">
    <source>
        <dbReference type="Proteomes" id="UP001632038"/>
    </source>
</evidence>
<reference evidence="2" key="1">
    <citation type="journal article" date="2024" name="IScience">
        <title>Strigolactones Initiate the Formation of Haustorium-like Structures in Castilleja.</title>
        <authorList>
            <person name="Buerger M."/>
            <person name="Peterson D."/>
            <person name="Chory J."/>
        </authorList>
    </citation>
    <scope>NUCLEOTIDE SEQUENCE [LARGE SCALE GENOMIC DNA]</scope>
</reference>
<protein>
    <submittedName>
        <fullName evidence="1">Enolase-phosphatase E1</fullName>
    </submittedName>
</protein>
<accession>A0ABD3BQ05</accession>
<dbReference type="AlphaFoldDB" id="A0ABD3BQ05"/>
<gene>
    <name evidence="1" type="primary">UTR4_4</name>
    <name evidence="1" type="ORF">CASFOL_037320</name>
</gene>
<proteinExistence type="predicted"/>
<dbReference type="Proteomes" id="UP001632038">
    <property type="component" value="Unassembled WGS sequence"/>
</dbReference>
<organism evidence="1 2">
    <name type="scientific">Castilleja foliolosa</name>
    <dbReference type="NCBI Taxonomy" id="1961234"/>
    <lineage>
        <taxon>Eukaryota</taxon>
        <taxon>Viridiplantae</taxon>
        <taxon>Streptophyta</taxon>
        <taxon>Embryophyta</taxon>
        <taxon>Tracheophyta</taxon>
        <taxon>Spermatophyta</taxon>
        <taxon>Magnoliopsida</taxon>
        <taxon>eudicotyledons</taxon>
        <taxon>Gunneridae</taxon>
        <taxon>Pentapetalae</taxon>
        <taxon>asterids</taxon>
        <taxon>lamiids</taxon>
        <taxon>Lamiales</taxon>
        <taxon>Orobanchaceae</taxon>
        <taxon>Pedicularideae</taxon>
        <taxon>Castillejinae</taxon>
        <taxon>Castilleja</taxon>
    </lineage>
</organism>
<sequence length="44" mass="4980">MVNPWKTYIKLSSVLMGSNRITKGSLAFLNHPRNSCSNPPRFCL</sequence>
<keyword evidence="2" id="KW-1185">Reference proteome</keyword>
<name>A0ABD3BQ05_9LAMI</name>
<comment type="caution">
    <text evidence="1">The sequence shown here is derived from an EMBL/GenBank/DDBJ whole genome shotgun (WGS) entry which is preliminary data.</text>
</comment>
<evidence type="ECO:0000313" key="1">
    <source>
        <dbReference type="EMBL" id="KAL3618797.1"/>
    </source>
</evidence>